<proteinExistence type="predicted"/>
<name>A0A231H5C7_9NOCA</name>
<keyword evidence="1" id="KW-0812">Transmembrane</keyword>
<evidence type="ECO:0000313" key="3">
    <source>
        <dbReference type="Proteomes" id="UP000215506"/>
    </source>
</evidence>
<keyword evidence="1" id="KW-0472">Membrane</keyword>
<dbReference type="Proteomes" id="UP000215506">
    <property type="component" value="Unassembled WGS sequence"/>
</dbReference>
<dbReference type="AlphaFoldDB" id="A0A231H5C7"/>
<evidence type="ECO:0000313" key="2">
    <source>
        <dbReference type="EMBL" id="OXR44153.1"/>
    </source>
</evidence>
<dbReference type="EMBL" id="NGAF01000007">
    <property type="protein sequence ID" value="OXR44153.1"/>
    <property type="molecule type" value="Genomic_DNA"/>
</dbReference>
<keyword evidence="3" id="KW-1185">Reference proteome</keyword>
<reference evidence="2 3" key="1">
    <citation type="submission" date="2017-07" db="EMBL/GenBank/DDBJ databases">
        <title>First draft Genome Sequence of Nocardia cerradoensis isolated from human infection.</title>
        <authorList>
            <person name="Carrasco G."/>
        </authorList>
    </citation>
    <scope>NUCLEOTIDE SEQUENCE [LARGE SCALE GENOMIC DNA]</scope>
    <source>
        <strain evidence="2 3">CNM20130759</strain>
    </source>
</reference>
<sequence>MTGRPVSEKWRAAAGFGVVVVLVIAVVALGWARPPRASIPGTDRLGPDSGERVADYLARAHESLSGADTAPRWALATASVGLTTDAVVDIGAGLRISQVLYHVPIDRVYTPVITVPVPAGTAALRAAQAAAAGAMDHVRADDDRTRRLAAVLAARLHSGCACAVNLVVRGTLAQLRGLASRSEIRSVEALPPDASAGAFAVLPLLPEHVEVVAPGPDDGPIPDH</sequence>
<gene>
    <name evidence="2" type="ORF">B7C42_03712</name>
</gene>
<feature type="transmembrane region" description="Helical" evidence="1">
    <location>
        <begin position="12"/>
        <end position="32"/>
    </location>
</feature>
<keyword evidence="1" id="KW-1133">Transmembrane helix</keyword>
<evidence type="ECO:0000256" key="1">
    <source>
        <dbReference type="SAM" id="Phobius"/>
    </source>
</evidence>
<protein>
    <submittedName>
        <fullName evidence="2">Uncharacterized protein</fullName>
    </submittedName>
</protein>
<comment type="caution">
    <text evidence="2">The sequence shown here is derived from an EMBL/GenBank/DDBJ whole genome shotgun (WGS) entry which is preliminary data.</text>
</comment>
<organism evidence="2 3">
    <name type="scientific">Nocardia cerradoensis</name>
    <dbReference type="NCBI Taxonomy" id="85688"/>
    <lineage>
        <taxon>Bacteria</taxon>
        <taxon>Bacillati</taxon>
        <taxon>Actinomycetota</taxon>
        <taxon>Actinomycetes</taxon>
        <taxon>Mycobacteriales</taxon>
        <taxon>Nocardiaceae</taxon>
        <taxon>Nocardia</taxon>
    </lineage>
</organism>
<accession>A0A231H5C7</accession>